<dbReference type="InterPro" id="IPR036291">
    <property type="entry name" value="NAD(P)-bd_dom_sf"/>
</dbReference>
<dbReference type="PRINTS" id="PR00081">
    <property type="entry name" value="GDHRDH"/>
</dbReference>
<keyword evidence="2" id="KW-0560">Oxidoreductase</keyword>
<dbReference type="PRINTS" id="PR00080">
    <property type="entry name" value="SDRFAMILY"/>
</dbReference>
<feature type="region of interest" description="Disordered" evidence="3">
    <location>
        <begin position="1"/>
        <end position="21"/>
    </location>
</feature>
<dbReference type="GO" id="GO:0016491">
    <property type="term" value="F:oxidoreductase activity"/>
    <property type="evidence" value="ECO:0007669"/>
    <property type="project" value="UniProtKB-KW"/>
</dbReference>
<dbReference type="SUPFAM" id="SSF51735">
    <property type="entry name" value="NAD(P)-binding Rossmann-fold domains"/>
    <property type="match status" value="1"/>
</dbReference>
<evidence type="ECO:0000256" key="2">
    <source>
        <dbReference type="ARBA" id="ARBA00023002"/>
    </source>
</evidence>
<evidence type="ECO:0000259" key="4">
    <source>
        <dbReference type="SMART" id="SM00822"/>
    </source>
</evidence>
<comment type="caution">
    <text evidence="5">The sequence shown here is derived from an EMBL/GenBank/DDBJ whole genome shotgun (WGS) entry which is preliminary data.</text>
</comment>
<dbReference type="AlphaFoldDB" id="A0A7W9YL09"/>
<organism evidence="5 6">
    <name type="scientific">Nocardiopsis mwathae</name>
    <dbReference type="NCBI Taxonomy" id="1472723"/>
    <lineage>
        <taxon>Bacteria</taxon>
        <taxon>Bacillati</taxon>
        <taxon>Actinomycetota</taxon>
        <taxon>Actinomycetes</taxon>
        <taxon>Streptosporangiales</taxon>
        <taxon>Nocardiopsidaceae</taxon>
        <taxon>Nocardiopsis</taxon>
    </lineage>
</organism>
<dbReference type="EMBL" id="JACHDS010000001">
    <property type="protein sequence ID" value="MBB6174118.1"/>
    <property type="molecule type" value="Genomic_DNA"/>
</dbReference>
<evidence type="ECO:0000313" key="6">
    <source>
        <dbReference type="Proteomes" id="UP000546642"/>
    </source>
</evidence>
<gene>
    <name evidence="5" type="ORF">HNR23_004178</name>
</gene>
<dbReference type="Gene3D" id="3.40.50.720">
    <property type="entry name" value="NAD(P)-binding Rossmann-like Domain"/>
    <property type="match status" value="1"/>
</dbReference>
<proteinExistence type="inferred from homology"/>
<evidence type="ECO:0000256" key="3">
    <source>
        <dbReference type="SAM" id="MobiDB-lite"/>
    </source>
</evidence>
<comment type="similarity">
    <text evidence="1">Belongs to the short-chain dehydrogenases/reductases (SDR) family.</text>
</comment>
<dbReference type="InterPro" id="IPR020904">
    <property type="entry name" value="Sc_DH/Rdtase_CS"/>
</dbReference>
<evidence type="ECO:0000256" key="1">
    <source>
        <dbReference type="ARBA" id="ARBA00006484"/>
    </source>
</evidence>
<dbReference type="RefSeq" id="WP_184077963.1">
    <property type="nucleotide sequence ID" value="NZ_JACHDS010000001.1"/>
</dbReference>
<dbReference type="PANTHER" id="PTHR43975:SF2">
    <property type="entry name" value="EG:BACR7A4.14 PROTEIN-RELATED"/>
    <property type="match status" value="1"/>
</dbReference>
<dbReference type="InterPro" id="IPR057326">
    <property type="entry name" value="KR_dom"/>
</dbReference>
<dbReference type="Proteomes" id="UP000546642">
    <property type="component" value="Unassembled WGS sequence"/>
</dbReference>
<name>A0A7W9YL09_9ACTN</name>
<protein>
    <submittedName>
        <fullName evidence="5">NAD(P)-dependent dehydrogenase (Short-subunit alcohol dehydrogenase family)</fullName>
    </submittedName>
</protein>
<dbReference type="CDD" id="cd05233">
    <property type="entry name" value="SDR_c"/>
    <property type="match status" value="1"/>
</dbReference>
<sequence>MGQADTDDADTGHGATGSPGRRYADKAVVLTGAASGIGRATALRLSAEGARLLVVDRDADGLADTLRQVEECSDPHTPRPVPVVADVAEEQAVRSAVAAAAERFGRIDLLVNVAGALGVTPLADLGVDEWRRLFDVNALGTMLFCREALPHLIAAKGVVVNTASTAATHAHPLMTAYAASKGAVLAFTLSLAAEVAPHGVRAVAVSPGGIRTPMSRSTRFPEGADASYYRRIVPLTGSLGAPEEVAGTIAFAGSADAGFMNGVELRVDGGSHN</sequence>
<reference evidence="5 6" key="1">
    <citation type="submission" date="2020-08" db="EMBL/GenBank/DDBJ databases">
        <title>Sequencing the genomes of 1000 actinobacteria strains.</title>
        <authorList>
            <person name="Klenk H.-P."/>
        </authorList>
    </citation>
    <scope>NUCLEOTIDE SEQUENCE [LARGE SCALE GENOMIC DNA]</scope>
    <source>
        <strain evidence="5 6">DSM 46659</strain>
    </source>
</reference>
<dbReference type="FunFam" id="3.40.50.720:FF:000084">
    <property type="entry name" value="Short-chain dehydrogenase reductase"/>
    <property type="match status" value="1"/>
</dbReference>
<dbReference type="InterPro" id="IPR002347">
    <property type="entry name" value="SDR_fam"/>
</dbReference>
<feature type="domain" description="Ketoreductase" evidence="4">
    <location>
        <begin position="26"/>
        <end position="213"/>
    </location>
</feature>
<dbReference type="SMART" id="SM00822">
    <property type="entry name" value="PKS_KR"/>
    <property type="match status" value="1"/>
</dbReference>
<accession>A0A7W9YL09</accession>
<evidence type="ECO:0000313" key="5">
    <source>
        <dbReference type="EMBL" id="MBB6174118.1"/>
    </source>
</evidence>
<dbReference type="PROSITE" id="PS00061">
    <property type="entry name" value="ADH_SHORT"/>
    <property type="match status" value="1"/>
</dbReference>
<dbReference type="Pfam" id="PF13561">
    <property type="entry name" value="adh_short_C2"/>
    <property type="match status" value="1"/>
</dbReference>
<dbReference type="PANTHER" id="PTHR43975">
    <property type="entry name" value="ZGC:101858"/>
    <property type="match status" value="1"/>
</dbReference>
<keyword evidence="6" id="KW-1185">Reference proteome</keyword>